<dbReference type="EMBL" id="LROR01000106">
    <property type="protein sequence ID" value="OBR90008.1"/>
    <property type="molecule type" value="Genomic_DNA"/>
</dbReference>
<evidence type="ECO:0000313" key="4">
    <source>
        <dbReference type="Proteomes" id="UP000093694"/>
    </source>
</evidence>
<dbReference type="PATRIC" id="fig|1705578.3.peg.4237"/>
<organism evidence="1 3">
    <name type="scientific">Clostridium coskatii</name>
    <dbReference type="NCBI Taxonomy" id="1705578"/>
    <lineage>
        <taxon>Bacteria</taxon>
        <taxon>Bacillati</taxon>
        <taxon>Bacillota</taxon>
        <taxon>Clostridia</taxon>
        <taxon>Eubacteriales</taxon>
        <taxon>Clostridiaceae</taxon>
        <taxon>Clostridium</taxon>
    </lineage>
</organism>
<protein>
    <recommendedName>
        <fullName evidence="5">DUF1292 domain-containing protein</fullName>
    </recommendedName>
</protein>
<evidence type="ECO:0008006" key="5">
    <source>
        <dbReference type="Google" id="ProtNLM"/>
    </source>
</evidence>
<dbReference type="EMBL" id="LITQ01000011">
    <property type="protein sequence ID" value="OAA93630.1"/>
    <property type="molecule type" value="Genomic_DNA"/>
</dbReference>
<dbReference type="Proteomes" id="UP000093694">
    <property type="component" value="Unassembled WGS sequence"/>
</dbReference>
<evidence type="ECO:0000313" key="2">
    <source>
        <dbReference type="EMBL" id="OBR90008.1"/>
    </source>
</evidence>
<dbReference type="Pfam" id="PF06949">
    <property type="entry name" value="DUF1292"/>
    <property type="match status" value="1"/>
</dbReference>
<comment type="caution">
    <text evidence="1">The sequence shown here is derived from an EMBL/GenBank/DDBJ whole genome shotgun (WGS) entry which is preliminary data.</text>
</comment>
<evidence type="ECO:0000313" key="3">
    <source>
        <dbReference type="Proteomes" id="UP000077384"/>
    </source>
</evidence>
<reference evidence="2 4" key="2">
    <citation type="journal article" date="2016" name="Front. Microbiol.">
        <title>Industrial Acetogenic Biocatalysts: A Comparative Metabolic and Genomic Analysis.</title>
        <authorList>
            <person name="Bengelsdorf F."/>
            <person name="Poehlein A."/>
            <person name="Sonja S."/>
            <person name="Erz C."/>
            <person name="Hummel T."/>
            <person name="Hoffmeister S."/>
            <person name="Daniel R."/>
            <person name="Durre P."/>
        </authorList>
    </citation>
    <scope>NUCLEOTIDE SEQUENCE [LARGE SCALE GENOMIC DNA]</scope>
    <source>
        <strain evidence="2 4">PTA-10522</strain>
    </source>
</reference>
<name>A0A166TFQ9_9CLOT</name>
<keyword evidence="4" id="KW-1185">Reference proteome</keyword>
<dbReference type="InterPro" id="IPR009711">
    <property type="entry name" value="UPF0473"/>
</dbReference>
<gene>
    <name evidence="2" type="ORF">CLCOS_42300</name>
    <name evidence="1" type="ORF">WX73_04126</name>
</gene>
<proteinExistence type="predicted"/>
<reference evidence="1 3" key="1">
    <citation type="journal article" date="2015" name="Biotechnol. Bioeng.">
        <title>Genome sequence and phenotypic characterization of Caulobacter segnis.</title>
        <authorList>
            <person name="Patel S."/>
            <person name="Fletcher B."/>
            <person name="Scott D.C."/>
            <person name="Ely B."/>
        </authorList>
    </citation>
    <scope>NUCLEOTIDE SEQUENCE [LARGE SCALE GENOMIC DNA]</scope>
    <source>
        <strain evidence="1 3">PS02</strain>
    </source>
</reference>
<dbReference type="Proteomes" id="UP000077384">
    <property type="component" value="Unassembled WGS sequence"/>
</dbReference>
<dbReference type="RefSeq" id="WP_013237600.1">
    <property type="nucleotide sequence ID" value="NZ_LITQ01000011.1"/>
</dbReference>
<dbReference type="AlphaFoldDB" id="A0A166TFQ9"/>
<evidence type="ECO:0000313" key="1">
    <source>
        <dbReference type="EMBL" id="OAA93630.1"/>
    </source>
</evidence>
<sequence length="115" mass="12995">MDKENLNECNCGCTSQEENCGCTETHEHEHDCGCGCGCEDSDPLIVDLEDENGEIVSCEIVDGFEYKEGKYAVVENPENGSTYLFKVENEGELVIPEDNEFDEVSKYYEKLMEEE</sequence>
<accession>A0A166TFQ9</accession>